<dbReference type="PANTHER" id="PTHR48090">
    <property type="entry name" value="UNDECAPRENYL-PHOSPHATE 4-DEOXY-4-FORMAMIDO-L-ARABINOSE TRANSFERASE-RELATED"/>
    <property type="match status" value="1"/>
</dbReference>
<accession>A0A0F9QMQ0</accession>
<dbReference type="InterPro" id="IPR050256">
    <property type="entry name" value="Glycosyltransferase_2"/>
</dbReference>
<dbReference type="Gene3D" id="3.90.550.10">
    <property type="entry name" value="Spore Coat Polysaccharide Biosynthesis Protein SpsA, Chain A"/>
    <property type="match status" value="1"/>
</dbReference>
<feature type="transmembrane region" description="Helical" evidence="1">
    <location>
        <begin position="230"/>
        <end position="251"/>
    </location>
</feature>
<dbReference type="SUPFAM" id="SSF53448">
    <property type="entry name" value="Nucleotide-diphospho-sugar transferases"/>
    <property type="match status" value="1"/>
</dbReference>
<dbReference type="InterPro" id="IPR029044">
    <property type="entry name" value="Nucleotide-diphossugar_trans"/>
</dbReference>
<feature type="transmembrane region" description="Helical" evidence="1">
    <location>
        <begin position="257"/>
        <end position="277"/>
    </location>
</feature>
<dbReference type="AlphaFoldDB" id="A0A0F9QMQ0"/>
<keyword evidence="1" id="KW-1133">Transmembrane helix</keyword>
<dbReference type="EMBL" id="LAZR01001491">
    <property type="protein sequence ID" value="KKN43749.1"/>
    <property type="molecule type" value="Genomic_DNA"/>
</dbReference>
<keyword evidence="1" id="KW-0472">Membrane</keyword>
<evidence type="ECO:0000313" key="3">
    <source>
        <dbReference type="EMBL" id="KKN43749.1"/>
    </source>
</evidence>
<evidence type="ECO:0000256" key="1">
    <source>
        <dbReference type="SAM" id="Phobius"/>
    </source>
</evidence>
<dbReference type="Pfam" id="PF00535">
    <property type="entry name" value="Glycos_transf_2"/>
    <property type="match status" value="1"/>
</dbReference>
<feature type="domain" description="Glycosyltransferase 2-like" evidence="2">
    <location>
        <begin position="8"/>
        <end position="161"/>
    </location>
</feature>
<evidence type="ECO:0000259" key="2">
    <source>
        <dbReference type="Pfam" id="PF00535"/>
    </source>
</evidence>
<sequence>MDKPESVSIIIPVYNEEQGLRVVLNQLKELSVDNNWEVIVVDDGSTDNSVEIANSFGFKVLRQPYNKGYGAALKAGIRIASSEVLIFMDGDGQHNPDDIPKLLKEMEHYDMAVGAREKGQRQDWIRKPGKWLLSRVVNFLSGIKIPDVNCGFRSIKKKCAEEFIELYPNGFSISTTITLAMVKAGYSIKYIPIQVHPRKGRKSTVKQGPDGMRTLLLILRCIVLFNPLKVFAPISAFLFTFGCVFTLYSLFLNHNVSNSAIIILLSALIIFFFGLIADQLSVIRRSVK</sequence>
<comment type="caution">
    <text evidence="3">The sequence shown here is derived from an EMBL/GenBank/DDBJ whole genome shotgun (WGS) entry which is preliminary data.</text>
</comment>
<name>A0A0F9QMQ0_9ZZZZ</name>
<dbReference type="CDD" id="cd04179">
    <property type="entry name" value="DPM_DPG-synthase_like"/>
    <property type="match status" value="1"/>
</dbReference>
<dbReference type="InterPro" id="IPR001173">
    <property type="entry name" value="Glyco_trans_2-like"/>
</dbReference>
<organism evidence="3">
    <name type="scientific">marine sediment metagenome</name>
    <dbReference type="NCBI Taxonomy" id="412755"/>
    <lineage>
        <taxon>unclassified sequences</taxon>
        <taxon>metagenomes</taxon>
        <taxon>ecological metagenomes</taxon>
    </lineage>
</organism>
<proteinExistence type="predicted"/>
<reference evidence="3" key="1">
    <citation type="journal article" date="2015" name="Nature">
        <title>Complex archaea that bridge the gap between prokaryotes and eukaryotes.</title>
        <authorList>
            <person name="Spang A."/>
            <person name="Saw J.H."/>
            <person name="Jorgensen S.L."/>
            <person name="Zaremba-Niedzwiedzka K."/>
            <person name="Martijn J."/>
            <person name="Lind A.E."/>
            <person name="van Eijk R."/>
            <person name="Schleper C."/>
            <person name="Guy L."/>
            <person name="Ettema T.J."/>
        </authorList>
    </citation>
    <scope>NUCLEOTIDE SEQUENCE</scope>
</reference>
<keyword evidence="1" id="KW-0812">Transmembrane</keyword>
<protein>
    <recommendedName>
        <fullName evidence="2">Glycosyltransferase 2-like domain-containing protein</fullName>
    </recommendedName>
</protein>
<gene>
    <name evidence="3" type="ORF">LCGC14_0699970</name>
</gene>
<dbReference type="PANTHER" id="PTHR48090:SF7">
    <property type="entry name" value="RFBJ PROTEIN"/>
    <property type="match status" value="1"/>
</dbReference>